<sequence>MTHLKINLDDHANAEKIVELLTLIHGIKSVEIINENATESELKKALKKSREQLKKDDYESIVNDVFDIFLNSKPK</sequence>
<reference evidence="1 2" key="1">
    <citation type="submission" date="2017-06" db="EMBL/GenBank/DDBJ databases">
        <authorList>
            <consortium name="Pathogen Informatics"/>
        </authorList>
    </citation>
    <scope>NUCLEOTIDE SEQUENCE [LARGE SCALE GENOMIC DNA]</scope>
    <source>
        <strain evidence="1 2">NCTC13490</strain>
    </source>
</reference>
<dbReference type="AlphaFoldDB" id="A0A239X6Z4"/>
<evidence type="ECO:0000313" key="1">
    <source>
        <dbReference type="EMBL" id="SNV41818.1"/>
    </source>
</evidence>
<dbReference type="Proteomes" id="UP000215196">
    <property type="component" value="Chromosome 1"/>
</dbReference>
<keyword evidence="2" id="KW-1185">Reference proteome</keyword>
<dbReference type="KEGG" id="ctak:4412677_00976"/>
<proteinExistence type="predicted"/>
<gene>
    <name evidence="1" type="ORF">SAMEA4412677_00976</name>
</gene>
<accession>A0A239X6Z4</accession>
<protein>
    <submittedName>
        <fullName evidence="1">Uncharacterized protein</fullName>
    </submittedName>
</protein>
<evidence type="ECO:0000313" key="2">
    <source>
        <dbReference type="Proteomes" id="UP000215196"/>
    </source>
</evidence>
<dbReference type="RefSeq" id="WP_095070951.1">
    <property type="nucleotide sequence ID" value="NZ_LT906465.1"/>
</dbReference>
<dbReference type="EMBL" id="LT906465">
    <property type="protein sequence ID" value="SNV41818.1"/>
    <property type="molecule type" value="Genomic_DNA"/>
</dbReference>
<name>A0A239X6Z4_9FLAO</name>
<organism evidence="1 2">
    <name type="scientific">Chryseobacterium taklimakanense</name>
    <dbReference type="NCBI Taxonomy" id="536441"/>
    <lineage>
        <taxon>Bacteria</taxon>
        <taxon>Pseudomonadati</taxon>
        <taxon>Bacteroidota</taxon>
        <taxon>Flavobacteriia</taxon>
        <taxon>Flavobacteriales</taxon>
        <taxon>Weeksellaceae</taxon>
        <taxon>Chryseobacterium group</taxon>
        <taxon>Chryseobacterium</taxon>
    </lineage>
</organism>